<protein>
    <recommendedName>
        <fullName evidence="4">DUF3575 domain-containing protein</fullName>
    </recommendedName>
</protein>
<dbReference type="RefSeq" id="WP_129601015.1">
    <property type="nucleotide sequence ID" value="NZ_SBLB01000001.1"/>
</dbReference>
<keyword evidence="3" id="KW-1185">Reference proteome</keyword>
<dbReference type="Proteomes" id="UP000290407">
    <property type="component" value="Unassembled WGS sequence"/>
</dbReference>
<gene>
    <name evidence="2" type="ORF">EQG79_07805</name>
</gene>
<feature type="signal peptide" evidence="1">
    <location>
        <begin position="1"/>
        <end position="20"/>
    </location>
</feature>
<comment type="caution">
    <text evidence="2">The sequence shown here is derived from an EMBL/GenBank/DDBJ whole genome shotgun (WGS) entry which is preliminary data.</text>
</comment>
<evidence type="ECO:0000256" key="1">
    <source>
        <dbReference type="SAM" id="SignalP"/>
    </source>
</evidence>
<keyword evidence="1" id="KW-0732">Signal</keyword>
<proteinExistence type="predicted"/>
<feature type="chain" id="PRO_5020458058" description="DUF3575 domain-containing protein" evidence="1">
    <location>
        <begin position="21"/>
        <end position="371"/>
    </location>
</feature>
<sequence length="371" mass="41452">MRLINQLVVLLLSMTGTAMAQQTGSHLQTPNHKHNFDGLSHIEIDLGQRNTLLIGFDRYAQVRQRQNVDSVLRLFVADYQQVADTIQNPTHAVHARFRLGQPDRSLEVRVWPQVVSSFRFRNRNAPLSVKTQQDTLQISWTTDVPASSDVRKRGSSEAFVMYLFINSLADIGPMLARGGVNGKVETALASVQQYKAHDLTNPKMGFDMVQGTDEKAKFIGPGLARAPFISIQPGFGVGLVRNQWVPSLKLDLQLIPNRYRNVSYGIGYSSSFFFAQTAADGRFQTFRNDFLTVGVAFYQPASGGKANPFSRQLGSFFVGLPVYRSGPYFDRNTIQLGGTVYQKGLFRVQPELYMNGFFKNVYPGVRLAIGL</sequence>
<evidence type="ECO:0000313" key="2">
    <source>
        <dbReference type="EMBL" id="RYC72016.1"/>
    </source>
</evidence>
<evidence type="ECO:0000313" key="3">
    <source>
        <dbReference type="Proteomes" id="UP000290407"/>
    </source>
</evidence>
<dbReference type="EMBL" id="SBLB01000001">
    <property type="protein sequence ID" value="RYC72016.1"/>
    <property type="molecule type" value="Genomic_DNA"/>
</dbReference>
<reference evidence="2 3" key="1">
    <citation type="submission" date="2019-01" db="EMBL/GenBank/DDBJ databases">
        <title>Spirosoma flava sp. nov., a propanil-degrading bacterium isolated from herbicide-contaminated soil.</title>
        <authorList>
            <person name="Zhang L."/>
            <person name="Jiang J.-D."/>
        </authorList>
    </citation>
    <scope>NUCLEOTIDE SEQUENCE [LARGE SCALE GENOMIC DNA]</scope>
    <source>
        <strain evidence="2 3">TY50</strain>
    </source>
</reference>
<dbReference type="AlphaFoldDB" id="A0A4Q2URD0"/>
<accession>A0A4Q2URD0</accession>
<evidence type="ECO:0008006" key="4">
    <source>
        <dbReference type="Google" id="ProtNLM"/>
    </source>
</evidence>
<organism evidence="2 3">
    <name type="scientific">Spirosoma sordidisoli</name>
    <dbReference type="NCBI Taxonomy" id="2502893"/>
    <lineage>
        <taxon>Bacteria</taxon>
        <taxon>Pseudomonadati</taxon>
        <taxon>Bacteroidota</taxon>
        <taxon>Cytophagia</taxon>
        <taxon>Cytophagales</taxon>
        <taxon>Cytophagaceae</taxon>
        <taxon>Spirosoma</taxon>
    </lineage>
</organism>
<name>A0A4Q2URD0_9BACT</name>